<protein>
    <submittedName>
        <fullName evidence="2">Uncharacterized protein</fullName>
    </submittedName>
</protein>
<reference evidence="2" key="1">
    <citation type="submission" date="2023-03" db="UniProtKB">
        <authorList>
            <consortium name="EnsemblPlants"/>
        </authorList>
    </citation>
    <scope>IDENTIFICATION</scope>
</reference>
<sequence length="62" mass="6941">NQKLSKNRGSNLGGKQILLVEVIAHTFEGEVKEHEDESNNSKSDCHWKRPLKKAKVLSDDPG</sequence>
<evidence type="ECO:0000313" key="2">
    <source>
        <dbReference type="EnsemblPlants" id="MELO3C032430.2.1"/>
    </source>
</evidence>
<feature type="region of interest" description="Disordered" evidence="1">
    <location>
        <begin position="30"/>
        <end position="62"/>
    </location>
</feature>
<feature type="compositionally biased region" description="Basic and acidic residues" evidence="1">
    <location>
        <begin position="30"/>
        <end position="47"/>
    </location>
</feature>
<organism evidence="2">
    <name type="scientific">Cucumis melo</name>
    <name type="common">Muskmelon</name>
    <dbReference type="NCBI Taxonomy" id="3656"/>
    <lineage>
        <taxon>Eukaryota</taxon>
        <taxon>Viridiplantae</taxon>
        <taxon>Streptophyta</taxon>
        <taxon>Embryophyta</taxon>
        <taxon>Tracheophyta</taxon>
        <taxon>Spermatophyta</taxon>
        <taxon>Magnoliopsida</taxon>
        <taxon>eudicotyledons</taxon>
        <taxon>Gunneridae</taxon>
        <taxon>Pentapetalae</taxon>
        <taxon>rosids</taxon>
        <taxon>fabids</taxon>
        <taxon>Cucurbitales</taxon>
        <taxon>Cucurbitaceae</taxon>
        <taxon>Benincaseae</taxon>
        <taxon>Cucumis</taxon>
    </lineage>
</organism>
<evidence type="ECO:0000256" key="1">
    <source>
        <dbReference type="SAM" id="MobiDB-lite"/>
    </source>
</evidence>
<name>A0A9I9EDW3_CUCME</name>
<dbReference type="EnsemblPlants" id="MELO3C032430.2.1">
    <property type="protein sequence ID" value="MELO3C032430.2.1"/>
    <property type="gene ID" value="MELO3C032430.2"/>
</dbReference>
<accession>A0A9I9EDW3</accession>
<dbReference type="Gramene" id="MELO3C032430.2.1">
    <property type="protein sequence ID" value="MELO3C032430.2.1"/>
    <property type="gene ID" value="MELO3C032430.2"/>
</dbReference>
<proteinExistence type="predicted"/>
<dbReference type="AlphaFoldDB" id="A0A9I9EDW3"/>